<dbReference type="AlphaFoldDB" id="A0A0A9A6M6"/>
<name>A0A0A9A6M6_ARUDO</name>
<organism evidence="2">
    <name type="scientific">Arundo donax</name>
    <name type="common">Giant reed</name>
    <name type="synonym">Donax arundinaceus</name>
    <dbReference type="NCBI Taxonomy" id="35708"/>
    <lineage>
        <taxon>Eukaryota</taxon>
        <taxon>Viridiplantae</taxon>
        <taxon>Streptophyta</taxon>
        <taxon>Embryophyta</taxon>
        <taxon>Tracheophyta</taxon>
        <taxon>Spermatophyta</taxon>
        <taxon>Magnoliopsida</taxon>
        <taxon>Liliopsida</taxon>
        <taxon>Poales</taxon>
        <taxon>Poaceae</taxon>
        <taxon>PACMAD clade</taxon>
        <taxon>Arundinoideae</taxon>
        <taxon>Arundineae</taxon>
        <taxon>Arundo</taxon>
    </lineage>
</organism>
<accession>A0A0A9A6M6</accession>
<sequence>MLHPSGQSGPINPPCMHNVPFVV</sequence>
<reference evidence="2" key="2">
    <citation type="journal article" date="2015" name="Data Brief">
        <title>Shoot transcriptome of the giant reed, Arundo donax.</title>
        <authorList>
            <person name="Barrero R.A."/>
            <person name="Guerrero F.D."/>
            <person name="Moolhuijzen P."/>
            <person name="Goolsby J.A."/>
            <person name="Tidwell J."/>
            <person name="Bellgard S.E."/>
            <person name="Bellgard M.I."/>
        </authorList>
    </citation>
    <scope>NUCLEOTIDE SEQUENCE</scope>
    <source>
        <tissue evidence="2">Shoot tissue taken approximately 20 cm above the soil surface</tissue>
    </source>
</reference>
<feature type="compositionally biased region" description="Polar residues" evidence="1">
    <location>
        <begin position="1"/>
        <end position="10"/>
    </location>
</feature>
<feature type="region of interest" description="Disordered" evidence="1">
    <location>
        <begin position="1"/>
        <end position="23"/>
    </location>
</feature>
<dbReference type="EMBL" id="GBRH01252317">
    <property type="protein sequence ID" value="JAD45578.1"/>
    <property type="molecule type" value="Transcribed_RNA"/>
</dbReference>
<evidence type="ECO:0000313" key="2">
    <source>
        <dbReference type="EMBL" id="JAD45578.1"/>
    </source>
</evidence>
<reference evidence="2" key="1">
    <citation type="submission" date="2014-09" db="EMBL/GenBank/DDBJ databases">
        <authorList>
            <person name="Magalhaes I.L.F."/>
            <person name="Oliveira U."/>
            <person name="Santos F.R."/>
            <person name="Vidigal T.H.D.A."/>
            <person name="Brescovit A.D."/>
            <person name="Santos A.J."/>
        </authorList>
    </citation>
    <scope>NUCLEOTIDE SEQUENCE</scope>
    <source>
        <tissue evidence="2">Shoot tissue taken approximately 20 cm above the soil surface</tissue>
    </source>
</reference>
<protein>
    <submittedName>
        <fullName evidence="2">Uncharacterized protein</fullName>
    </submittedName>
</protein>
<proteinExistence type="predicted"/>
<evidence type="ECO:0000256" key="1">
    <source>
        <dbReference type="SAM" id="MobiDB-lite"/>
    </source>
</evidence>